<keyword evidence="1" id="KW-1133">Transmembrane helix</keyword>
<feature type="transmembrane region" description="Helical" evidence="1">
    <location>
        <begin position="67"/>
        <end position="83"/>
    </location>
</feature>
<protein>
    <submittedName>
        <fullName evidence="2">Uncharacterized protein</fullName>
    </submittedName>
</protein>
<feature type="transmembrane region" description="Helical" evidence="1">
    <location>
        <begin position="90"/>
        <end position="109"/>
    </location>
</feature>
<accession>A0A381MZY6</accession>
<organism evidence="2">
    <name type="scientific">marine metagenome</name>
    <dbReference type="NCBI Taxonomy" id="408172"/>
    <lineage>
        <taxon>unclassified sequences</taxon>
        <taxon>metagenomes</taxon>
        <taxon>ecological metagenomes</taxon>
    </lineage>
</organism>
<proteinExistence type="predicted"/>
<keyword evidence="1" id="KW-0472">Membrane</keyword>
<dbReference type="EMBL" id="UINC01000036">
    <property type="protein sequence ID" value="SUZ47825.1"/>
    <property type="molecule type" value="Genomic_DNA"/>
</dbReference>
<evidence type="ECO:0000256" key="1">
    <source>
        <dbReference type="SAM" id="Phobius"/>
    </source>
</evidence>
<sequence>MLDWESLFKRYVWDDRTTPYLVPVSRLNRQQADYEILAYSIFLGVLFGVVSITALSSSGPHGHSPNMALYAFTVTCTTVLFGYTKSYPAALYLSAAPLAGIAYLVFYGFGPNRHLIDTLLIGGVLVLLLWYSVRIIRVARIYPTLPEGGDDDTPRRRLFKR</sequence>
<feature type="transmembrane region" description="Helical" evidence="1">
    <location>
        <begin position="115"/>
        <end position="133"/>
    </location>
</feature>
<gene>
    <name evidence="2" type="ORF">METZ01_LOCUS679</name>
</gene>
<name>A0A381MZY6_9ZZZZ</name>
<dbReference type="AlphaFoldDB" id="A0A381MZY6"/>
<keyword evidence="1" id="KW-0812">Transmembrane</keyword>
<evidence type="ECO:0000313" key="2">
    <source>
        <dbReference type="EMBL" id="SUZ47825.1"/>
    </source>
</evidence>
<reference evidence="2" key="1">
    <citation type="submission" date="2018-05" db="EMBL/GenBank/DDBJ databases">
        <authorList>
            <person name="Lanie J.A."/>
            <person name="Ng W.-L."/>
            <person name="Kazmierczak K.M."/>
            <person name="Andrzejewski T.M."/>
            <person name="Davidsen T.M."/>
            <person name="Wayne K.J."/>
            <person name="Tettelin H."/>
            <person name="Glass J.I."/>
            <person name="Rusch D."/>
            <person name="Podicherti R."/>
            <person name="Tsui H.-C.T."/>
            <person name="Winkler M.E."/>
        </authorList>
    </citation>
    <scope>NUCLEOTIDE SEQUENCE</scope>
</reference>
<feature type="transmembrane region" description="Helical" evidence="1">
    <location>
        <begin position="36"/>
        <end position="55"/>
    </location>
</feature>